<dbReference type="InterPro" id="IPR012337">
    <property type="entry name" value="RNaseH-like_sf"/>
</dbReference>
<evidence type="ECO:0000313" key="2">
    <source>
        <dbReference type="EMBL" id="ADU13993.1"/>
    </source>
</evidence>
<dbReference type="STRING" id="573065.Astex_2340"/>
<dbReference type="Pfam" id="PF13701">
    <property type="entry name" value="DDE_Tnp_1_4"/>
    <property type="match status" value="1"/>
</dbReference>
<dbReference type="InterPro" id="IPR025668">
    <property type="entry name" value="Tnp_DDE_dom"/>
</dbReference>
<dbReference type="NCBIfam" id="NF033539">
    <property type="entry name" value="transpos_IS1380"/>
    <property type="match status" value="1"/>
</dbReference>
<dbReference type="eggNOG" id="COG5433">
    <property type="taxonomic scope" value="Bacteria"/>
</dbReference>
<evidence type="ECO:0000259" key="1">
    <source>
        <dbReference type="Pfam" id="PF13701"/>
    </source>
</evidence>
<protein>
    <submittedName>
        <fullName evidence="2">Transposase IS4 family protein</fullName>
    </submittedName>
</protein>
<dbReference type="KEGG" id="aex:Astex_2340"/>
<name>E8RN94_ASTEC</name>
<gene>
    <name evidence="2" type="ordered locus">Astex_2340</name>
</gene>
<dbReference type="SUPFAM" id="SSF53098">
    <property type="entry name" value="Ribonuclease H-like"/>
    <property type="match status" value="1"/>
</dbReference>
<organism evidence="2 3">
    <name type="scientific">Asticcacaulis excentricus (strain ATCC 15261 / DSM 4724 / KCTC 12464 / NCIMB 9791 / VKM B-1370 / CB 48)</name>
    <dbReference type="NCBI Taxonomy" id="573065"/>
    <lineage>
        <taxon>Bacteria</taxon>
        <taxon>Pseudomonadati</taxon>
        <taxon>Pseudomonadota</taxon>
        <taxon>Alphaproteobacteria</taxon>
        <taxon>Caulobacterales</taxon>
        <taxon>Caulobacteraceae</taxon>
        <taxon>Asticcacaulis</taxon>
    </lineage>
</organism>
<dbReference type="OrthoDB" id="476248at2"/>
<sequence length="454" mass="50589">MDQDTDLPFDLPSVSRKKITAAFDGGRISSDGGVMLLSAVERRIGIIDRLWRLIPDRRNPFLVTHSLASILKIRIFAIACGYEDGNDLAFLRTDPAFKLACGRLPEGGKDLCSQPTLSRLENAPDLRSSIKLTYGLIDQYCASFGSAVPAAVTLDIDDTVDVVHGRQQLSLFNAHEGEYVFKPIHVYDVSTGRPVVVILRPGKTPSGKEVRGWVRRMVRQIRKHWPTTHITLRGDSHYARPEVMAWAERKGVDYIFGLAGSKPLHAKVEAFADHIRVVRAEQDAAAVRGYTEVRHGAKSWGCERRVIARIEATPMGLDNRFVVTSLTDPDPDPDPDPETLYAKLYCARGNAENLIKLHKTQLKSDRTSCRCPLANQMRLILHTAAYWLMLAVRDQIPKAHKMATAEFNTIRLRLLKIGARIKETAHRVRIAFAAACPEASLFRDIMASLKAAPA</sequence>
<dbReference type="EMBL" id="CP002395">
    <property type="protein sequence ID" value="ADU13993.1"/>
    <property type="molecule type" value="Genomic_DNA"/>
</dbReference>
<dbReference type="RefSeq" id="WP_013479820.1">
    <property type="nucleotide sequence ID" value="NC_014816.1"/>
</dbReference>
<proteinExistence type="predicted"/>
<dbReference type="AlphaFoldDB" id="E8RN94"/>
<keyword evidence="3" id="KW-1185">Reference proteome</keyword>
<reference evidence="3" key="1">
    <citation type="submission" date="2010-12" db="EMBL/GenBank/DDBJ databases">
        <title>Complete sequence of chromosome 1 of Asticcacaulis excentricus CB 48.</title>
        <authorList>
            <consortium name="US DOE Joint Genome Institute"/>
            <person name="Lucas S."/>
            <person name="Copeland A."/>
            <person name="Lapidus A."/>
            <person name="Cheng J.-F."/>
            <person name="Bruce D."/>
            <person name="Goodwin L."/>
            <person name="Pitluck S."/>
            <person name="Teshima H."/>
            <person name="Davenport K."/>
            <person name="Detter J.C."/>
            <person name="Han C."/>
            <person name="Tapia R."/>
            <person name="Land M."/>
            <person name="Hauser L."/>
            <person name="Jeffries C."/>
            <person name="Kyrpides N."/>
            <person name="Ivanova N."/>
            <person name="Ovchinnikova G."/>
            <person name="Brun Y.V."/>
            <person name="Woyke T."/>
        </authorList>
    </citation>
    <scope>NUCLEOTIDE SEQUENCE [LARGE SCALE GENOMIC DNA]</scope>
    <source>
        <strain evidence="3">ATCC 15261 / DSM 4724 / KCTC 12464 / NCIMB 9791 / VKM B-1370 / CB 48</strain>
    </source>
</reference>
<accession>E8RN94</accession>
<feature type="domain" description="Transposase DDE" evidence="1">
    <location>
        <begin position="12"/>
        <end position="452"/>
    </location>
</feature>
<evidence type="ECO:0000313" key="3">
    <source>
        <dbReference type="Proteomes" id="UP000001492"/>
    </source>
</evidence>
<dbReference type="InterPro" id="IPR047960">
    <property type="entry name" value="Transpos_IS1380"/>
</dbReference>
<dbReference type="Proteomes" id="UP000001492">
    <property type="component" value="Chromosome 1"/>
</dbReference>
<dbReference type="HOGENOM" id="CLU_028186_7_2_5"/>